<dbReference type="InterPro" id="IPR004149">
    <property type="entry name" value="Znf_DNAligase_C4"/>
</dbReference>
<protein>
    <recommendedName>
        <fullName evidence="3 14">DNA ligase</fullName>
        <ecNumber evidence="2 14">6.5.1.2</ecNumber>
    </recommendedName>
    <alternativeName>
        <fullName evidence="14">Polydeoxyribonucleotide synthase [NAD(+)]</fullName>
    </alternativeName>
</protein>
<dbReference type="SUPFAM" id="SSF47781">
    <property type="entry name" value="RuvA domain 2-like"/>
    <property type="match status" value="1"/>
</dbReference>
<gene>
    <name evidence="14 16" type="primary">ligA</name>
    <name evidence="16" type="ORF">HYT40_03405</name>
</gene>
<feature type="binding site" evidence="14">
    <location>
        <position position="432"/>
    </location>
    <ligand>
        <name>Zn(2+)</name>
        <dbReference type="ChEBI" id="CHEBI:29105"/>
    </ligand>
</feature>
<dbReference type="PROSITE" id="PS01056">
    <property type="entry name" value="DNA_LIGASE_N2"/>
    <property type="match status" value="1"/>
</dbReference>
<evidence type="ECO:0000256" key="10">
    <source>
        <dbReference type="ARBA" id="ARBA00023027"/>
    </source>
</evidence>
<dbReference type="InterPro" id="IPR004150">
    <property type="entry name" value="NAD_DNA_ligase_OB"/>
</dbReference>
<dbReference type="PANTHER" id="PTHR23389:SF9">
    <property type="entry name" value="DNA LIGASE"/>
    <property type="match status" value="1"/>
</dbReference>
<dbReference type="GO" id="GO:0005829">
    <property type="term" value="C:cytosol"/>
    <property type="evidence" value="ECO:0007669"/>
    <property type="project" value="TreeGrafter"/>
</dbReference>
<evidence type="ECO:0000256" key="9">
    <source>
        <dbReference type="ARBA" id="ARBA00022842"/>
    </source>
</evidence>
<comment type="cofactor">
    <cofactor evidence="14">
        <name>Mg(2+)</name>
        <dbReference type="ChEBI" id="CHEBI:18420"/>
    </cofactor>
    <cofactor evidence="14">
        <name>Mn(2+)</name>
        <dbReference type="ChEBI" id="CHEBI:29035"/>
    </cofactor>
</comment>
<dbReference type="PROSITE" id="PS50172">
    <property type="entry name" value="BRCT"/>
    <property type="match status" value="1"/>
</dbReference>
<dbReference type="SMART" id="SM00532">
    <property type="entry name" value="LIGANc"/>
    <property type="match status" value="1"/>
</dbReference>
<dbReference type="NCBIfam" id="TIGR00575">
    <property type="entry name" value="dnlj"/>
    <property type="match status" value="1"/>
</dbReference>
<evidence type="ECO:0000256" key="13">
    <source>
        <dbReference type="ARBA" id="ARBA00060881"/>
    </source>
</evidence>
<dbReference type="Pfam" id="PF14520">
    <property type="entry name" value="HHH_5"/>
    <property type="match status" value="1"/>
</dbReference>
<dbReference type="Pfam" id="PF01653">
    <property type="entry name" value="DNA_ligase_aden"/>
    <property type="match status" value="2"/>
</dbReference>
<evidence type="ECO:0000256" key="6">
    <source>
        <dbReference type="ARBA" id="ARBA00022723"/>
    </source>
</evidence>
<dbReference type="SMART" id="SM00292">
    <property type="entry name" value="BRCT"/>
    <property type="match status" value="1"/>
</dbReference>
<evidence type="ECO:0000256" key="12">
    <source>
        <dbReference type="ARBA" id="ARBA00034005"/>
    </source>
</evidence>
<dbReference type="Gene3D" id="1.10.287.610">
    <property type="entry name" value="Helix hairpin bin"/>
    <property type="match status" value="1"/>
</dbReference>
<dbReference type="EMBL" id="JACOZA010000083">
    <property type="protein sequence ID" value="MBI2097164.1"/>
    <property type="molecule type" value="Genomic_DNA"/>
</dbReference>
<dbReference type="FunFam" id="2.40.50.140:FF:000012">
    <property type="entry name" value="DNA ligase"/>
    <property type="match status" value="1"/>
</dbReference>
<dbReference type="Gene3D" id="3.40.50.10190">
    <property type="entry name" value="BRCT domain"/>
    <property type="match status" value="1"/>
</dbReference>
<dbReference type="CDD" id="cd17748">
    <property type="entry name" value="BRCT_DNA_ligase_like"/>
    <property type="match status" value="1"/>
</dbReference>
<comment type="function">
    <text evidence="1 14">DNA ligase that catalyzes the formation of phosphodiester linkages between 5'-phosphoryl and 3'-hydroxyl groups in double-stranded DNA using NAD as a coenzyme and as the energy source for the reaction. It is essential for DNA replication and repair of damaged DNA.</text>
</comment>
<evidence type="ECO:0000256" key="4">
    <source>
        <dbReference type="ARBA" id="ARBA00022598"/>
    </source>
</evidence>
<keyword evidence="6 14" id="KW-0479">Metal-binding</keyword>
<dbReference type="InterPro" id="IPR036420">
    <property type="entry name" value="BRCT_dom_sf"/>
</dbReference>
<feature type="binding site" evidence="14">
    <location>
        <position position="455"/>
    </location>
    <ligand>
        <name>Zn(2+)</name>
        <dbReference type="ChEBI" id="CHEBI:29105"/>
    </ligand>
</feature>
<comment type="caution">
    <text evidence="14">Lacks conserved residue(s) required for the propagation of feature annotation.</text>
</comment>
<dbReference type="InterPro" id="IPR001679">
    <property type="entry name" value="DNA_ligase"/>
</dbReference>
<dbReference type="SUPFAM" id="SSF56091">
    <property type="entry name" value="DNA ligase/mRNA capping enzyme, catalytic domain"/>
    <property type="match status" value="1"/>
</dbReference>
<dbReference type="SUPFAM" id="SSF50249">
    <property type="entry name" value="Nucleic acid-binding proteins"/>
    <property type="match status" value="1"/>
</dbReference>
<keyword evidence="7 14" id="KW-0227">DNA damage</keyword>
<evidence type="ECO:0000256" key="1">
    <source>
        <dbReference type="ARBA" id="ARBA00004067"/>
    </source>
</evidence>
<keyword evidence="4 14" id="KW-0436">Ligase</keyword>
<dbReference type="Gene3D" id="1.10.150.20">
    <property type="entry name" value="5' to 3' exonuclease, C-terminal subdomain"/>
    <property type="match status" value="2"/>
</dbReference>
<dbReference type="FunFam" id="1.10.150.20:FF:000007">
    <property type="entry name" value="DNA ligase"/>
    <property type="match status" value="1"/>
</dbReference>
<evidence type="ECO:0000256" key="11">
    <source>
        <dbReference type="ARBA" id="ARBA00023204"/>
    </source>
</evidence>
<evidence type="ECO:0000256" key="14">
    <source>
        <dbReference type="HAMAP-Rule" id="MF_01588"/>
    </source>
</evidence>
<name>A0A931WNC3_9BACT</name>
<dbReference type="InterPro" id="IPR041663">
    <property type="entry name" value="DisA/LigA_HHH"/>
</dbReference>
<comment type="catalytic activity">
    <reaction evidence="12 14">
        <text>NAD(+) + (deoxyribonucleotide)n-3'-hydroxyl + 5'-phospho-(deoxyribonucleotide)m = (deoxyribonucleotide)n+m + AMP + beta-nicotinamide D-nucleotide.</text>
        <dbReference type="EC" id="6.5.1.2"/>
    </reaction>
</comment>
<dbReference type="Pfam" id="PF00533">
    <property type="entry name" value="BRCT"/>
    <property type="match status" value="1"/>
</dbReference>
<dbReference type="Gene3D" id="6.20.10.30">
    <property type="match status" value="1"/>
</dbReference>
<evidence type="ECO:0000313" key="17">
    <source>
        <dbReference type="Proteomes" id="UP000724148"/>
    </source>
</evidence>
<evidence type="ECO:0000256" key="5">
    <source>
        <dbReference type="ARBA" id="ARBA00022705"/>
    </source>
</evidence>
<evidence type="ECO:0000256" key="3">
    <source>
        <dbReference type="ARBA" id="ARBA00013308"/>
    </source>
</evidence>
<dbReference type="Gene3D" id="2.40.50.140">
    <property type="entry name" value="Nucleic acid-binding proteins"/>
    <property type="match status" value="1"/>
</dbReference>
<evidence type="ECO:0000256" key="8">
    <source>
        <dbReference type="ARBA" id="ARBA00022833"/>
    </source>
</evidence>
<feature type="binding site" evidence="14">
    <location>
        <begin position="83"/>
        <end position="84"/>
    </location>
    <ligand>
        <name>NAD(+)</name>
        <dbReference type="ChEBI" id="CHEBI:57540"/>
    </ligand>
</feature>
<evidence type="ECO:0000256" key="7">
    <source>
        <dbReference type="ARBA" id="ARBA00022763"/>
    </source>
</evidence>
<sequence length="690" mass="76545">MDKSEAKKRVDKLRSEINHHRYLYHVLDRQELSDAAFDSLKNQLAKLEDEFPDLITPDSPTQRVGGKALAKFKKVDHRLRMLSLNDAFTVEELAQWEERLRRLEPRLKLEYFAELKVDGFAISLEYENALLVRASTRGDGATGEDVTENVKTVESVPLSLVGDIERISRVSRDIREILRQFPRVAKAVKNLPQRLEMRGEIYMTRAAFDAANREQKKKGLLPYANPRNIAAGSVRQLDPKVAASRKLDFLAYDLVTDLGLETHEEEHLAAKALGFKTVDLTRTCGDLGGVVDFWRAVAKKRDKLPYLIDGIVVQINRTADFEKLGVVGKAPRGAMAFKFEAEEGTTVLRDIIVQVGRTGVLTPVAVMDPVLIGGVTVSRATLHNQDEIERLGVKIGDTVIVKRAGDVIPAVTGVIEKLRPRGARAFHMPSKCPICGSKVIKKEGEVAYRCSNSRCAAVQRERIYHFVSRGAFDIQGLGPKIVDVLLDQGLIRDAADLFSLKKEDIAILERFGERSADNLIRAIAERKKVTLPRFIFALGIQHVGEETAIDLAKHFGDLPALARASMDELTAVRDVGAVVASSIQDWFQDSRHRALLAKLKEVGVRPQAEVRGAAPQALGGKTFVLTGSLRTMTRDEAKRKIRDRGGAVSGSVSSRTDYVVVGEDPGSKLTEAERLRVKTVSERDFLKLLG</sequence>
<dbReference type="InterPro" id="IPR001357">
    <property type="entry name" value="BRCT_dom"/>
</dbReference>
<keyword evidence="8 14" id="KW-0862">Zinc</keyword>
<dbReference type="InterPro" id="IPR012340">
    <property type="entry name" value="NA-bd_OB-fold"/>
</dbReference>
<evidence type="ECO:0000313" key="16">
    <source>
        <dbReference type="EMBL" id="MBI2097164.1"/>
    </source>
</evidence>
<feature type="binding site" evidence="14">
    <location>
        <begin position="34"/>
        <end position="38"/>
    </location>
    <ligand>
        <name>NAD(+)</name>
        <dbReference type="ChEBI" id="CHEBI:57540"/>
    </ligand>
</feature>
<dbReference type="InterPro" id="IPR013839">
    <property type="entry name" value="DNAligase_adenylation"/>
</dbReference>
<dbReference type="PANTHER" id="PTHR23389">
    <property type="entry name" value="CHROMOSOME TRANSMISSION FIDELITY FACTOR 18"/>
    <property type="match status" value="1"/>
</dbReference>
<organism evidence="16 17">
    <name type="scientific">Candidatus Sungiibacteriota bacterium</name>
    <dbReference type="NCBI Taxonomy" id="2750080"/>
    <lineage>
        <taxon>Bacteria</taxon>
        <taxon>Candidatus Sungiibacteriota</taxon>
    </lineage>
</organism>
<dbReference type="HAMAP" id="MF_01588">
    <property type="entry name" value="DNA_ligase_A"/>
    <property type="match status" value="1"/>
</dbReference>
<keyword evidence="10 14" id="KW-0520">NAD</keyword>
<dbReference type="AlphaFoldDB" id="A0A931WNC3"/>
<dbReference type="InterPro" id="IPR033136">
    <property type="entry name" value="DNA_ligase_CS"/>
</dbReference>
<feature type="binding site" evidence="14">
    <location>
        <position position="114"/>
    </location>
    <ligand>
        <name>NAD(+)</name>
        <dbReference type="ChEBI" id="CHEBI:57540"/>
    </ligand>
</feature>
<feature type="binding site" evidence="14">
    <location>
        <position position="200"/>
    </location>
    <ligand>
        <name>NAD(+)</name>
        <dbReference type="ChEBI" id="CHEBI:57540"/>
    </ligand>
</feature>
<evidence type="ECO:0000256" key="2">
    <source>
        <dbReference type="ARBA" id="ARBA00012722"/>
    </source>
</evidence>
<dbReference type="GO" id="GO:0006260">
    <property type="term" value="P:DNA replication"/>
    <property type="evidence" value="ECO:0007669"/>
    <property type="project" value="UniProtKB-KW"/>
</dbReference>
<dbReference type="Gene3D" id="3.30.470.30">
    <property type="entry name" value="DNA ligase/mRNA capping enzyme"/>
    <property type="match status" value="1"/>
</dbReference>
<feature type="domain" description="BRCT" evidence="15">
    <location>
        <begin position="613"/>
        <end position="690"/>
    </location>
</feature>
<dbReference type="Proteomes" id="UP000724148">
    <property type="component" value="Unassembled WGS sequence"/>
</dbReference>
<proteinExistence type="inferred from homology"/>
<dbReference type="Pfam" id="PF03120">
    <property type="entry name" value="OB_DNA_ligase"/>
    <property type="match status" value="1"/>
</dbReference>
<dbReference type="Pfam" id="PF12826">
    <property type="entry name" value="HHH_2"/>
    <property type="match status" value="1"/>
</dbReference>
<dbReference type="InterPro" id="IPR010994">
    <property type="entry name" value="RuvA_2-like"/>
</dbReference>
<dbReference type="NCBIfam" id="NF005932">
    <property type="entry name" value="PRK07956.1"/>
    <property type="match status" value="1"/>
</dbReference>
<dbReference type="PIRSF" id="PIRSF001604">
    <property type="entry name" value="LigA"/>
    <property type="match status" value="1"/>
</dbReference>
<dbReference type="SUPFAM" id="SSF52113">
    <property type="entry name" value="BRCT domain"/>
    <property type="match status" value="1"/>
</dbReference>
<dbReference type="GO" id="GO:0003911">
    <property type="term" value="F:DNA ligase (NAD+) activity"/>
    <property type="evidence" value="ECO:0007669"/>
    <property type="project" value="UniProtKB-UniRule"/>
</dbReference>
<keyword evidence="11 14" id="KW-0234">DNA repair</keyword>
<feature type="binding site" evidence="14">
    <location>
        <position position="338"/>
    </location>
    <ligand>
        <name>NAD(+)</name>
        <dbReference type="ChEBI" id="CHEBI:57540"/>
    </ligand>
</feature>
<reference evidence="16" key="1">
    <citation type="submission" date="2020-07" db="EMBL/GenBank/DDBJ databases">
        <title>Huge and variable diversity of episymbiotic CPR bacteria and DPANN archaea in groundwater ecosystems.</title>
        <authorList>
            <person name="He C.Y."/>
            <person name="Keren R."/>
            <person name="Whittaker M."/>
            <person name="Farag I.F."/>
            <person name="Doudna J."/>
            <person name="Cate J.H.D."/>
            <person name="Banfield J.F."/>
        </authorList>
    </citation>
    <scope>NUCLEOTIDE SEQUENCE</scope>
    <source>
        <strain evidence="16">NC_groundwater_193_Ag_S-0.1um_51_7</strain>
    </source>
</reference>
<evidence type="ECO:0000259" key="15">
    <source>
        <dbReference type="PROSITE" id="PS50172"/>
    </source>
</evidence>
<feature type="active site" description="N6-AMP-lysine intermediate" evidence="14">
    <location>
        <position position="116"/>
    </location>
</feature>
<keyword evidence="14" id="KW-0464">Manganese</keyword>
<comment type="similarity">
    <text evidence="13 14">Belongs to the NAD-dependent DNA ligase family. LigA subfamily.</text>
</comment>
<feature type="binding site" evidence="14">
    <location>
        <position position="137"/>
    </location>
    <ligand>
        <name>NAD(+)</name>
        <dbReference type="ChEBI" id="CHEBI:57540"/>
    </ligand>
</feature>
<accession>A0A931WNC3</accession>
<dbReference type="GO" id="GO:0006281">
    <property type="term" value="P:DNA repair"/>
    <property type="evidence" value="ECO:0007669"/>
    <property type="project" value="UniProtKB-KW"/>
</dbReference>
<feature type="binding site" evidence="14">
    <location>
        <position position="450"/>
    </location>
    <ligand>
        <name>Zn(2+)</name>
        <dbReference type="ChEBI" id="CHEBI:29105"/>
    </ligand>
</feature>
<comment type="caution">
    <text evidence="16">The sequence shown here is derived from an EMBL/GenBank/DDBJ whole genome shotgun (WGS) entry which is preliminary data.</text>
</comment>
<dbReference type="CDD" id="cd00114">
    <property type="entry name" value="LIGANc"/>
    <property type="match status" value="1"/>
</dbReference>
<keyword evidence="9 14" id="KW-0460">Magnesium</keyword>
<keyword evidence="5 14" id="KW-0235">DNA replication</keyword>
<dbReference type="FunFam" id="1.10.150.20:FF:000006">
    <property type="entry name" value="DNA ligase"/>
    <property type="match status" value="1"/>
</dbReference>
<feature type="binding site" evidence="14">
    <location>
        <position position="435"/>
    </location>
    <ligand>
        <name>Zn(2+)</name>
        <dbReference type="ChEBI" id="CHEBI:29105"/>
    </ligand>
</feature>
<dbReference type="InterPro" id="IPR013840">
    <property type="entry name" value="DNAligase_N"/>
</dbReference>
<dbReference type="Pfam" id="PF03119">
    <property type="entry name" value="DNA_ligase_ZBD"/>
    <property type="match status" value="1"/>
</dbReference>
<dbReference type="EC" id="6.5.1.2" evidence="2 14"/>
<dbReference type="GO" id="GO:0046872">
    <property type="term" value="F:metal ion binding"/>
    <property type="evidence" value="ECO:0007669"/>
    <property type="project" value="UniProtKB-KW"/>
</dbReference>